<protein>
    <submittedName>
        <fullName evidence="1">Uncharacterized protein</fullName>
    </submittedName>
</protein>
<dbReference type="EMBL" id="PP179318">
    <property type="protein sequence ID" value="XAI70113.1"/>
    <property type="molecule type" value="Genomic_DNA"/>
</dbReference>
<name>A0AAU6W197_9CAUD</name>
<sequence>MIWLFRLYNLPVLIGLHYLHSVEFVKVQRSQHVLFAACEDGLEQEAIDIYTSVLELHLERLADLDERMKKLWQRH</sequence>
<gene>
    <name evidence="1" type="ORF">Nican01_00100</name>
</gene>
<organism evidence="1">
    <name type="scientific">Pseudomonas phage Nican01</name>
    <dbReference type="NCBI Taxonomy" id="3138540"/>
    <lineage>
        <taxon>Viruses</taxon>
        <taxon>Duplodnaviria</taxon>
        <taxon>Heunggongvirae</taxon>
        <taxon>Uroviricota</taxon>
        <taxon>Caudoviricetes</taxon>
        <taxon>Nickievirus</taxon>
    </lineage>
</organism>
<evidence type="ECO:0000313" key="1">
    <source>
        <dbReference type="EMBL" id="XAI70113.1"/>
    </source>
</evidence>
<reference evidence="1" key="1">
    <citation type="journal article" date="2024" name="J. Gen. Virol.">
        <title>Novel phages of Pseudomonas syringae unveil numerous potential auxiliary metabolic genes.</title>
        <authorList>
            <person name="Feltin C."/>
            <person name="Garneau J.R."/>
            <person name="Morris C.E."/>
            <person name="Berard A."/>
            <person name="Torres-Barcelo C."/>
        </authorList>
    </citation>
    <scope>NUCLEOTIDE SEQUENCE</scope>
</reference>
<accession>A0AAU6W197</accession>
<proteinExistence type="predicted"/>